<proteinExistence type="predicted"/>
<protein>
    <submittedName>
        <fullName evidence="2">Uracil phosphoribosyltransferase</fullName>
    </submittedName>
</protein>
<dbReference type="Pfam" id="PF14681">
    <property type="entry name" value="UPRTase"/>
    <property type="match status" value="1"/>
</dbReference>
<dbReference type="GeneID" id="33358229"/>
<dbReference type="InterPro" id="IPR029057">
    <property type="entry name" value="PRTase-like"/>
</dbReference>
<evidence type="ECO:0000313" key="2">
    <source>
        <dbReference type="EMBL" id="ARW65279.1"/>
    </source>
</evidence>
<dbReference type="GO" id="GO:0016757">
    <property type="term" value="F:glycosyltransferase activity"/>
    <property type="evidence" value="ECO:0007669"/>
    <property type="project" value="UniProtKB-KW"/>
</dbReference>
<keyword evidence="2" id="KW-0150">Chloroplast</keyword>
<dbReference type="Gene3D" id="3.40.50.2020">
    <property type="match status" value="1"/>
</dbReference>
<evidence type="ECO:0000259" key="1">
    <source>
        <dbReference type="Pfam" id="PF14681"/>
    </source>
</evidence>
<dbReference type="AlphaFoldDB" id="A0A1Z1MHC7"/>
<dbReference type="InterPro" id="IPR000836">
    <property type="entry name" value="PRTase_dom"/>
</dbReference>
<dbReference type="EMBL" id="MF101436">
    <property type="protein sequence ID" value="ARW65279.1"/>
    <property type="molecule type" value="Genomic_DNA"/>
</dbReference>
<accession>A0A1Z1MHC7</accession>
<geneLocation type="chloroplast" evidence="2"/>
<keyword evidence="2" id="KW-0808">Transferase</keyword>
<gene>
    <name evidence="2" type="primary">upp</name>
</gene>
<organism evidence="2">
    <name type="scientific">Dasya naccarioides</name>
    <dbReference type="NCBI Taxonomy" id="2007180"/>
    <lineage>
        <taxon>Eukaryota</taxon>
        <taxon>Rhodophyta</taxon>
        <taxon>Florideophyceae</taxon>
        <taxon>Rhodymeniophycidae</taxon>
        <taxon>Ceramiales</taxon>
        <taxon>Dasyaceae</taxon>
        <taxon>Dasya</taxon>
    </lineage>
</organism>
<name>A0A1Z1MHC7_9FLOR</name>
<dbReference type="SUPFAM" id="SSF53271">
    <property type="entry name" value="PRTase-like"/>
    <property type="match status" value="1"/>
</dbReference>
<reference evidence="2" key="1">
    <citation type="journal article" date="2017" name="J. Phycol.">
        <title>Analysis of chloroplast genomes and a supermatrix inform reclassification of the Rhodomelaceae (Rhodophyta).</title>
        <authorList>
            <person name="Diaz-Tapia P."/>
            <person name="Maggs C.A."/>
            <person name="West J.A."/>
            <person name="Verbruggen H."/>
        </authorList>
    </citation>
    <scope>NUCLEOTIDE SEQUENCE</scope>
    <source>
        <strain evidence="2">PD888</strain>
    </source>
</reference>
<feature type="domain" description="Phosphoribosyltransferase" evidence="1">
    <location>
        <begin position="8"/>
        <end position="186"/>
    </location>
</feature>
<sequence>MLLNIYILSHPIIKLLSPSITKLNTSKEINYDKIKYIGLFLIYEITRRYINVESIYIKKVSYTKEIHLPKKNEQYYIITDLIKTYKTIGEVQNLIPNLKILHVNNQQQLSNIYIKEENNCLNQNKQIIIFENIITTYLVMNLVEQLIDKNNIKIKNIHITCIACYTQILNKLGKKYPELNLYTTKII</sequence>
<keyword evidence="2" id="KW-0934">Plastid</keyword>
<keyword evidence="2" id="KW-0328">Glycosyltransferase</keyword>
<dbReference type="RefSeq" id="YP_009396093.1">
    <property type="nucleotide sequence ID" value="NC_035280.1"/>
</dbReference>